<dbReference type="InterPro" id="IPR000064">
    <property type="entry name" value="NLP_P60_dom"/>
</dbReference>
<dbReference type="AlphaFoldDB" id="A0A4R7NZQ3"/>
<organism evidence="6 7">
    <name type="scientific">Panacagrimonas perspica</name>
    <dbReference type="NCBI Taxonomy" id="381431"/>
    <lineage>
        <taxon>Bacteria</taxon>
        <taxon>Pseudomonadati</taxon>
        <taxon>Pseudomonadota</taxon>
        <taxon>Gammaproteobacteria</taxon>
        <taxon>Nevskiales</taxon>
        <taxon>Nevskiaceae</taxon>
        <taxon>Panacagrimonas</taxon>
    </lineage>
</organism>
<evidence type="ECO:0000256" key="3">
    <source>
        <dbReference type="ARBA" id="ARBA00022801"/>
    </source>
</evidence>
<evidence type="ECO:0000313" key="6">
    <source>
        <dbReference type="EMBL" id="TDU26628.1"/>
    </source>
</evidence>
<evidence type="ECO:0000256" key="4">
    <source>
        <dbReference type="ARBA" id="ARBA00022807"/>
    </source>
</evidence>
<dbReference type="Pfam" id="PF00877">
    <property type="entry name" value="NLPC_P60"/>
    <property type="match status" value="1"/>
</dbReference>
<dbReference type="Proteomes" id="UP000295341">
    <property type="component" value="Unassembled WGS sequence"/>
</dbReference>
<protein>
    <submittedName>
        <fullName evidence="6">NlpC/P60 family protein</fullName>
    </submittedName>
</protein>
<evidence type="ECO:0000313" key="7">
    <source>
        <dbReference type="Proteomes" id="UP000295341"/>
    </source>
</evidence>
<dbReference type="InterPro" id="IPR051202">
    <property type="entry name" value="Peptidase_C40"/>
</dbReference>
<dbReference type="EMBL" id="SOBT01000010">
    <property type="protein sequence ID" value="TDU26628.1"/>
    <property type="molecule type" value="Genomic_DNA"/>
</dbReference>
<dbReference type="InterPro" id="IPR038765">
    <property type="entry name" value="Papain-like_cys_pep_sf"/>
</dbReference>
<dbReference type="PANTHER" id="PTHR47053:SF1">
    <property type="entry name" value="MUREIN DD-ENDOPEPTIDASE MEPH-RELATED"/>
    <property type="match status" value="1"/>
</dbReference>
<keyword evidence="4" id="KW-0788">Thiol protease</keyword>
<dbReference type="PANTHER" id="PTHR47053">
    <property type="entry name" value="MUREIN DD-ENDOPEPTIDASE MEPH-RELATED"/>
    <property type="match status" value="1"/>
</dbReference>
<dbReference type="PROSITE" id="PS51935">
    <property type="entry name" value="NLPC_P60"/>
    <property type="match status" value="1"/>
</dbReference>
<dbReference type="GO" id="GO:0006508">
    <property type="term" value="P:proteolysis"/>
    <property type="evidence" value="ECO:0007669"/>
    <property type="project" value="UniProtKB-KW"/>
</dbReference>
<evidence type="ECO:0000259" key="5">
    <source>
        <dbReference type="PROSITE" id="PS51935"/>
    </source>
</evidence>
<sequence length="203" mass="21978">MTDANDAGSNQGTTVMRTFHSIRRGMLGVLLLTGTAFTPAQAMLQGPDLRLSERLALSPQQDVAAAPSAASLSLKFSDDIGNSLIREVVLVSGEALVGTDYVYGADSEDAVDCSSLVQRMYRSVGIEMPRTTREMIHLGSKVDTRDLVAGDLLFYRWGRSGLHVAVYLPGGRILHASSQQGEVVVSRLNSAWQRRMVGARRVI</sequence>
<comment type="caution">
    <text evidence="6">The sequence shown here is derived from an EMBL/GenBank/DDBJ whole genome shotgun (WGS) entry which is preliminary data.</text>
</comment>
<dbReference type="SUPFAM" id="SSF54001">
    <property type="entry name" value="Cysteine proteinases"/>
    <property type="match status" value="1"/>
</dbReference>
<gene>
    <name evidence="6" type="ORF">DFR24_3657</name>
</gene>
<reference evidence="6 7" key="1">
    <citation type="submission" date="2019-03" db="EMBL/GenBank/DDBJ databases">
        <title>Genomic Encyclopedia of Type Strains, Phase IV (KMG-IV): sequencing the most valuable type-strain genomes for metagenomic binning, comparative biology and taxonomic classification.</title>
        <authorList>
            <person name="Goeker M."/>
        </authorList>
    </citation>
    <scope>NUCLEOTIDE SEQUENCE [LARGE SCALE GENOMIC DNA]</scope>
    <source>
        <strain evidence="6 7">DSM 26377</strain>
    </source>
</reference>
<name>A0A4R7NZQ3_9GAMM</name>
<evidence type="ECO:0000256" key="2">
    <source>
        <dbReference type="ARBA" id="ARBA00022670"/>
    </source>
</evidence>
<evidence type="ECO:0000256" key="1">
    <source>
        <dbReference type="ARBA" id="ARBA00007074"/>
    </source>
</evidence>
<feature type="domain" description="NlpC/P60" evidence="5">
    <location>
        <begin position="83"/>
        <end position="203"/>
    </location>
</feature>
<dbReference type="Gene3D" id="3.90.1720.10">
    <property type="entry name" value="endopeptidase domain like (from Nostoc punctiforme)"/>
    <property type="match status" value="1"/>
</dbReference>
<keyword evidence="3" id="KW-0378">Hydrolase</keyword>
<dbReference type="GO" id="GO:0008234">
    <property type="term" value="F:cysteine-type peptidase activity"/>
    <property type="evidence" value="ECO:0007669"/>
    <property type="project" value="UniProtKB-KW"/>
</dbReference>
<accession>A0A4R7NZQ3</accession>
<proteinExistence type="inferred from homology"/>
<comment type="similarity">
    <text evidence="1">Belongs to the peptidase C40 family.</text>
</comment>
<dbReference type="RefSeq" id="WP_133882814.1">
    <property type="nucleotide sequence ID" value="NZ_MWIN01000007.1"/>
</dbReference>
<keyword evidence="2" id="KW-0645">Protease</keyword>
<dbReference type="OrthoDB" id="9807055at2"/>
<keyword evidence="7" id="KW-1185">Reference proteome</keyword>